<dbReference type="RefSeq" id="WP_120604452.1">
    <property type="nucleotide sequence ID" value="NZ_JABFJX010000312.1"/>
</dbReference>
<proteinExistence type="predicted"/>
<dbReference type="Proteomes" id="UP000268313">
    <property type="component" value="Unassembled WGS sequence"/>
</dbReference>
<dbReference type="InterPro" id="IPR036477">
    <property type="entry name" value="Formyl_transf_N_sf"/>
</dbReference>
<dbReference type="AlphaFoldDB" id="A0A3A8KGT4"/>
<dbReference type="GO" id="GO:0004479">
    <property type="term" value="F:methionyl-tRNA formyltransferase activity"/>
    <property type="evidence" value="ECO:0007669"/>
    <property type="project" value="TreeGrafter"/>
</dbReference>
<gene>
    <name evidence="3" type="ORF">D7X32_21585</name>
</gene>
<evidence type="ECO:0000313" key="4">
    <source>
        <dbReference type="Proteomes" id="UP000268313"/>
    </source>
</evidence>
<dbReference type="Gene3D" id="3.40.50.12230">
    <property type="match status" value="1"/>
</dbReference>
<feature type="domain" description="Formyl transferase C-terminal" evidence="2">
    <location>
        <begin position="220"/>
        <end position="303"/>
    </location>
</feature>
<evidence type="ECO:0000259" key="2">
    <source>
        <dbReference type="Pfam" id="PF02911"/>
    </source>
</evidence>
<dbReference type="SUPFAM" id="SSF53328">
    <property type="entry name" value="Formyltransferase"/>
    <property type="match status" value="1"/>
</dbReference>
<reference evidence="4" key="1">
    <citation type="submission" date="2018-09" db="EMBL/GenBank/DDBJ databases">
        <authorList>
            <person name="Livingstone P.G."/>
            <person name="Whitworth D.E."/>
        </authorList>
    </citation>
    <scope>NUCLEOTIDE SEQUENCE [LARGE SCALE GENOMIC DNA]</scope>
    <source>
        <strain evidence="4">CA043D</strain>
    </source>
</reference>
<keyword evidence="4" id="KW-1185">Reference proteome</keyword>
<name>A0A3A8KGT4_9BACT</name>
<dbReference type="PANTHER" id="PTHR11138">
    <property type="entry name" value="METHIONYL-TRNA FORMYLTRANSFERASE"/>
    <property type="match status" value="1"/>
</dbReference>
<dbReference type="OrthoDB" id="9806170at2"/>
<dbReference type="InterPro" id="IPR011034">
    <property type="entry name" value="Formyl_transferase-like_C_sf"/>
</dbReference>
<dbReference type="InterPro" id="IPR005793">
    <property type="entry name" value="Formyl_trans_C"/>
</dbReference>
<dbReference type="PANTHER" id="PTHR11138:SF5">
    <property type="entry name" value="METHIONYL-TRNA FORMYLTRANSFERASE, MITOCHONDRIAL"/>
    <property type="match status" value="1"/>
</dbReference>
<protein>
    <submittedName>
        <fullName evidence="3">Methionyl-tRNA formyltransferase</fullName>
    </submittedName>
</protein>
<organism evidence="3 4">
    <name type="scientific">Corallococcus carmarthensis</name>
    <dbReference type="NCBI Taxonomy" id="2316728"/>
    <lineage>
        <taxon>Bacteria</taxon>
        <taxon>Pseudomonadati</taxon>
        <taxon>Myxococcota</taxon>
        <taxon>Myxococcia</taxon>
        <taxon>Myxococcales</taxon>
        <taxon>Cystobacterineae</taxon>
        <taxon>Myxococcaceae</taxon>
        <taxon>Corallococcus</taxon>
    </lineage>
</organism>
<dbReference type="InterPro" id="IPR002376">
    <property type="entry name" value="Formyl_transf_N"/>
</dbReference>
<dbReference type="Pfam" id="PF00551">
    <property type="entry name" value="Formyl_trans_N"/>
    <property type="match status" value="1"/>
</dbReference>
<dbReference type="CDD" id="cd08369">
    <property type="entry name" value="FMT_core"/>
    <property type="match status" value="1"/>
</dbReference>
<evidence type="ECO:0000313" key="3">
    <source>
        <dbReference type="EMBL" id="RKH01094.1"/>
    </source>
</evidence>
<sequence length="306" mass="34002">MPTSGAASGWRIVLLTVAPAVAHDFTLALRAQGHDVVALVVPAGIRGLRPLDVEGWAELGRLFEAAPPSVDVLLVSERAHLVPRLADLKPDLLLCFFFPWKLSPEALALPPLGAVNVHPSLLPRYRGPCPLGWALREDARELGLTFHRMDASFDTGPVLAQGTFPLKDEDTEEVVFEKLMLASRRLLPRVVERVARRDVGERQAEADATFAPFFDVAYRNIDWGDSARSVHLKVRACRFAGWREGRGDARARLQGRWVRVRRTRAWRGEDPRAEPGTLLARQGDELLVQCGDTPLWVVSHTPEEVT</sequence>
<keyword evidence="3" id="KW-0808">Transferase</keyword>
<evidence type="ECO:0000259" key="1">
    <source>
        <dbReference type="Pfam" id="PF00551"/>
    </source>
</evidence>
<feature type="domain" description="Formyl transferase N-terminal" evidence="1">
    <location>
        <begin position="81"/>
        <end position="191"/>
    </location>
</feature>
<accession>A0A3A8KGT4</accession>
<dbReference type="Pfam" id="PF02911">
    <property type="entry name" value="Formyl_trans_C"/>
    <property type="match status" value="1"/>
</dbReference>
<dbReference type="SUPFAM" id="SSF50486">
    <property type="entry name" value="FMT C-terminal domain-like"/>
    <property type="match status" value="1"/>
</dbReference>
<dbReference type="EMBL" id="RAWE01000079">
    <property type="protein sequence ID" value="RKH01094.1"/>
    <property type="molecule type" value="Genomic_DNA"/>
</dbReference>
<comment type="caution">
    <text evidence="3">The sequence shown here is derived from an EMBL/GenBank/DDBJ whole genome shotgun (WGS) entry which is preliminary data.</text>
</comment>